<dbReference type="InterPro" id="IPR036420">
    <property type="entry name" value="BRCT_dom_sf"/>
</dbReference>
<dbReference type="SMART" id="SM00184">
    <property type="entry name" value="RING"/>
    <property type="match status" value="1"/>
</dbReference>
<sequence>MESVVATVSGYHGSERFDLIKLISHAGASYVGTMSKSITHLVCWKFEGKKYDIAMKFKIPVVNHQWIVDCIKEGRRVPEDSYTLQSVVATVSGYHGSERFDLIKLISHAGASYVGTMSKSITHLVCWKFEGKKYDIAMKFKIPVVNHQWIVDCIKEGRRVPEDSYTLQSGHEVGRLLLEVPLTARASRLTKKKFVSDELHDTGTERQNPNFGSGISIAYVLEDSCLMKKHDESTSYSSRLSRKGKRNICNGKGVSTLAGPSRKGRRLRRNLVDDVVLAPSILDFSPDDHLFKADRLQTDAEATSSLSGGVNSNIILQNSEGPNAGLRTESSIINGGSDDIEQIKDSVHISTRRSSTLFVEDAVRVPQTSIDLCSSDDEKFSDGDQVDNGAGLPTSTEMSCVICFTDFSTTRGILPCGHRFCYPCIQSWVDLRTSIRKESTCPLCKQSFLMIKKVEHAAITDQKVYSQTIPCNNSASEIVIPMDQGLSHTTFESTQTGACVICRGREPEDLLENCDICQIQKIHSYCMDPPLRPWTCNHCKELRMLYRTNHY</sequence>
<dbReference type="PROSITE" id="PS50089">
    <property type="entry name" value="ZF_RING_2"/>
    <property type="match status" value="1"/>
</dbReference>
<dbReference type="SMART" id="SM00292">
    <property type="entry name" value="BRCT"/>
    <property type="match status" value="2"/>
</dbReference>
<dbReference type="Proteomes" id="UP000501690">
    <property type="component" value="Linkage Group LG5"/>
</dbReference>
<organism evidence="10 11">
    <name type="scientific">Vigna unguiculata</name>
    <name type="common">Cowpea</name>
    <dbReference type="NCBI Taxonomy" id="3917"/>
    <lineage>
        <taxon>Eukaryota</taxon>
        <taxon>Viridiplantae</taxon>
        <taxon>Streptophyta</taxon>
        <taxon>Embryophyta</taxon>
        <taxon>Tracheophyta</taxon>
        <taxon>Spermatophyta</taxon>
        <taxon>Magnoliopsida</taxon>
        <taxon>eudicotyledons</taxon>
        <taxon>Gunneridae</taxon>
        <taxon>Pentapetalae</taxon>
        <taxon>rosids</taxon>
        <taxon>fabids</taxon>
        <taxon>Fabales</taxon>
        <taxon>Fabaceae</taxon>
        <taxon>Papilionoideae</taxon>
        <taxon>50 kb inversion clade</taxon>
        <taxon>NPAAA clade</taxon>
        <taxon>indigoferoid/millettioid clade</taxon>
        <taxon>Phaseoleae</taxon>
        <taxon>Vigna</taxon>
    </lineage>
</organism>
<keyword evidence="5" id="KW-0862">Zinc</keyword>
<evidence type="ECO:0000256" key="1">
    <source>
        <dbReference type="ARBA" id="ARBA00004286"/>
    </source>
</evidence>
<keyword evidence="11" id="KW-1185">Reference proteome</keyword>
<dbReference type="PROSITE" id="PS00518">
    <property type="entry name" value="ZF_RING_1"/>
    <property type="match status" value="1"/>
</dbReference>
<evidence type="ECO:0000259" key="8">
    <source>
        <dbReference type="PROSITE" id="PS50089"/>
    </source>
</evidence>
<dbReference type="GO" id="GO:0008270">
    <property type="term" value="F:zinc ion binding"/>
    <property type="evidence" value="ECO:0007669"/>
    <property type="project" value="UniProtKB-KW"/>
</dbReference>
<keyword evidence="2" id="KW-0158">Chromosome</keyword>
<proteinExistence type="predicted"/>
<dbReference type="Gene3D" id="3.30.40.10">
    <property type="entry name" value="Zinc/RING finger domain, C3HC4 (zinc finger)"/>
    <property type="match status" value="2"/>
</dbReference>
<evidence type="ECO:0000256" key="6">
    <source>
        <dbReference type="ARBA" id="ARBA00031556"/>
    </source>
</evidence>
<dbReference type="EMBL" id="CP039349">
    <property type="protein sequence ID" value="QCD93066.1"/>
    <property type="molecule type" value="Genomic_DNA"/>
</dbReference>
<evidence type="ECO:0000256" key="4">
    <source>
        <dbReference type="ARBA" id="ARBA00022771"/>
    </source>
</evidence>
<reference evidence="10 11" key="1">
    <citation type="submission" date="2019-04" db="EMBL/GenBank/DDBJ databases">
        <title>An improved genome assembly and genetic linkage map for asparagus bean, Vigna unguiculata ssp. sesquipedialis.</title>
        <authorList>
            <person name="Xia Q."/>
            <person name="Zhang R."/>
            <person name="Dong Y."/>
        </authorList>
    </citation>
    <scope>NUCLEOTIDE SEQUENCE [LARGE SCALE GENOMIC DNA]</scope>
    <source>
        <tissue evidence="10">Leaf</tissue>
    </source>
</reference>
<dbReference type="PROSITE" id="PS50172">
    <property type="entry name" value="BRCT"/>
    <property type="match status" value="2"/>
</dbReference>
<dbReference type="PANTHER" id="PTHR47776:SF2">
    <property type="entry name" value="RING-TYPE E3 UBIQUITIN TRANSFERASE BRCA1"/>
    <property type="match status" value="1"/>
</dbReference>
<dbReference type="Pfam" id="PF00097">
    <property type="entry name" value="zf-C3HC4"/>
    <property type="match status" value="1"/>
</dbReference>
<dbReference type="InterPro" id="IPR013083">
    <property type="entry name" value="Znf_RING/FYVE/PHD"/>
</dbReference>
<accession>A0A4D6LYL7</accession>
<evidence type="ECO:0000259" key="9">
    <source>
        <dbReference type="PROSITE" id="PS50172"/>
    </source>
</evidence>
<keyword evidence="3" id="KW-0479">Metal-binding</keyword>
<dbReference type="GO" id="GO:0005694">
    <property type="term" value="C:chromosome"/>
    <property type="evidence" value="ECO:0007669"/>
    <property type="project" value="UniProtKB-SubCell"/>
</dbReference>
<dbReference type="InterPro" id="IPR011011">
    <property type="entry name" value="Znf_FYVE_PHD"/>
</dbReference>
<evidence type="ECO:0000256" key="3">
    <source>
        <dbReference type="ARBA" id="ARBA00022723"/>
    </source>
</evidence>
<keyword evidence="4 7" id="KW-0863">Zinc-finger</keyword>
<dbReference type="InterPro" id="IPR018957">
    <property type="entry name" value="Znf_C3HC4_RING-type"/>
</dbReference>
<dbReference type="Gene3D" id="3.40.50.10190">
    <property type="entry name" value="BRCT domain"/>
    <property type="match status" value="2"/>
</dbReference>
<evidence type="ECO:0000313" key="11">
    <source>
        <dbReference type="Proteomes" id="UP000501690"/>
    </source>
</evidence>
<dbReference type="InterPro" id="IPR001357">
    <property type="entry name" value="BRCT_dom"/>
</dbReference>
<evidence type="ECO:0000256" key="5">
    <source>
        <dbReference type="ARBA" id="ARBA00022833"/>
    </source>
</evidence>
<protein>
    <recommendedName>
        <fullName evidence="6">RING-type E3 ubiquitin transferase BRCA1</fullName>
    </recommendedName>
</protein>
<name>A0A4D6LYL7_VIGUN</name>
<dbReference type="PANTHER" id="PTHR47776">
    <property type="entry name" value="F5A8.9 PROTEIN"/>
    <property type="match status" value="1"/>
</dbReference>
<evidence type="ECO:0000256" key="2">
    <source>
        <dbReference type="ARBA" id="ARBA00022454"/>
    </source>
</evidence>
<feature type="domain" description="BRCT" evidence="9">
    <location>
        <begin position="79"/>
        <end position="167"/>
    </location>
</feature>
<dbReference type="Pfam" id="PF12738">
    <property type="entry name" value="PTCB-BRCT"/>
    <property type="match status" value="2"/>
</dbReference>
<feature type="domain" description="RING-type" evidence="8">
    <location>
        <begin position="400"/>
        <end position="445"/>
    </location>
</feature>
<evidence type="ECO:0000313" key="10">
    <source>
        <dbReference type="EMBL" id="QCD93066.1"/>
    </source>
</evidence>
<dbReference type="SUPFAM" id="SSF57903">
    <property type="entry name" value="FYVE/PHD zinc finger"/>
    <property type="match status" value="1"/>
</dbReference>
<dbReference type="AlphaFoldDB" id="A0A4D6LYL7"/>
<comment type="subcellular location">
    <subcellularLocation>
        <location evidence="1">Chromosome</location>
    </subcellularLocation>
</comment>
<dbReference type="SUPFAM" id="SSF57850">
    <property type="entry name" value="RING/U-box"/>
    <property type="match status" value="1"/>
</dbReference>
<dbReference type="InterPro" id="IPR017907">
    <property type="entry name" value="Znf_RING_CS"/>
</dbReference>
<dbReference type="SUPFAM" id="SSF52113">
    <property type="entry name" value="BRCT domain"/>
    <property type="match status" value="2"/>
</dbReference>
<evidence type="ECO:0000256" key="7">
    <source>
        <dbReference type="PROSITE-ProRule" id="PRU00175"/>
    </source>
</evidence>
<dbReference type="InterPro" id="IPR001841">
    <property type="entry name" value="Znf_RING"/>
</dbReference>
<feature type="domain" description="BRCT" evidence="9">
    <location>
        <begin position="1"/>
        <end position="84"/>
    </location>
</feature>
<gene>
    <name evidence="10" type="ORF">DEO72_LG5g1137</name>
</gene>